<dbReference type="InterPro" id="IPR013087">
    <property type="entry name" value="Znf_C2H2_type"/>
</dbReference>
<feature type="domain" description="C2H2-type" evidence="9">
    <location>
        <begin position="252"/>
        <end position="282"/>
    </location>
</feature>
<feature type="domain" description="C2H2-type" evidence="9">
    <location>
        <begin position="385"/>
        <end position="413"/>
    </location>
</feature>
<name>A0A6J2UD79_DROLE</name>
<dbReference type="PANTHER" id="PTHR24406">
    <property type="entry name" value="TRANSCRIPTIONAL REPRESSOR CTCFL-RELATED"/>
    <property type="match status" value="1"/>
</dbReference>
<dbReference type="SMART" id="SM00868">
    <property type="entry name" value="zf-AD"/>
    <property type="match status" value="1"/>
</dbReference>
<dbReference type="AlphaFoldDB" id="A0A6J2UD79"/>
<dbReference type="Pfam" id="PF07776">
    <property type="entry name" value="zf-AD"/>
    <property type="match status" value="1"/>
</dbReference>
<keyword evidence="11" id="KW-1185">Reference proteome</keyword>
<keyword evidence="6" id="KW-0539">Nucleus</keyword>
<evidence type="ECO:0000256" key="1">
    <source>
        <dbReference type="ARBA" id="ARBA00004123"/>
    </source>
</evidence>
<dbReference type="Pfam" id="PF00096">
    <property type="entry name" value="zf-C2H2"/>
    <property type="match status" value="6"/>
</dbReference>
<feature type="domain" description="ZAD" evidence="10">
    <location>
        <begin position="27"/>
        <end position="110"/>
    </location>
</feature>
<dbReference type="InterPro" id="IPR050888">
    <property type="entry name" value="ZnF_C2H2-type_TF"/>
</dbReference>
<feature type="binding site" evidence="8">
    <location>
        <position position="86"/>
    </location>
    <ligand>
        <name>Zn(2+)</name>
        <dbReference type="ChEBI" id="CHEBI:29105"/>
    </ligand>
</feature>
<evidence type="ECO:0000256" key="6">
    <source>
        <dbReference type="ARBA" id="ARBA00023242"/>
    </source>
</evidence>
<feature type="domain" description="C2H2-type" evidence="9">
    <location>
        <begin position="354"/>
        <end position="382"/>
    </location>
</feature>
<keyword evidence="3" id="KW-0677">Repeat</keyword>
<dbReference type="PROSITE" id="PS51915">
    <property type="entry name" value="ZAD"/>
    <property type="match status" value="1"/>
</dbReference>
<dbReference type="GeneID" id="115632399"/>
<keyword evidence="2 8" id="KW-0479">Metal-binding</keyword>
<evidence type="ECO:0000256" key="2">
    <source>
        <dbReference type="ARBA" id="ARBA00022723"/>
    </source>
</evidence>
<dbReference type="SMART" id="SM00355">
    <property type="entry name" value="ZnF_C2H2"/>
    <property type="match status" value="9"/>
</dbReference>
<accession>A0A6J2UD79</accession>
<gene>
    <name evidence="12" type="primary">LOC115632399</name>
</gene>
<sequence>MFKSKHKRWVRTAAADSTQSIGTGKMSMCRACLCLLPSPSDAAHDLHSEKDLALKFLACTGRGVDALLPLQDEATQVVLKYICESCYQLVQQFHNFQRMCEESLLNFEKLLLEASPRRKDNEPLLEKHTKDADDVIPTPKEIKNIEEVYIVEDESTKQEQAEHFLASQSEEKVSPPSPHVIVALKRRRGQRRTLSCNLCPQRFYKANLLEAHMKEHRGEKPYTCVHCGKAYARSNLLRSHLQEVHIRLKASYPCPHPNCNKMYRAIRSLKYHINQQHGGRQSSSAADVDLNCSLYICDKCGKSYGSQGHLTRHQWVHVGKHERPFECNHCAQRFYTKQFLADHLVRRHSSAYIQRCKKCGRIFPSCDDLANHMKELHASATPNIWKCDTCHKSFSTRSNLRCHQRVVHACVRPHSCSFCPAKFGKRQCLEHHEMRHTGERAFKCLACKRAFIQKGAYQRHMRAHKKEKLRV</sequence>
<dbReference type="Gene3D" id="3.40.1800.20">
    <property type="match status" value="1"/>
</dbReference>
<dbReference type="PROSITE" id="PS00028">
    <property type="entry name" value="ZINC_FINGER_C2H2_1"/>
    <property type="match status" value="9"/>
</dbReference>
<evidence type="ECO:0000256" key="7">
    <source>
        <dbReference type="PROSITE-ProRule" id="PRU00042"/>
    </source>
</evidence>
<evidence type="ECO:0000256" key="3">
    <source>
        <dbReference type="ARBA" id="ARBA00022737"/>
    </source>
</evidence>
<evidence type="ECO:0000313" key="12">
    <source>
        <dbReference type="RefSeq" id="XP_030385393.1"/>
    </source>
</evidence>
<evidence type="ECO:0000259" key="9">
    <source>
        <dbReference type="PROSITE" id="PS50157"/>
    </source>
</evidence>
<dbReference type="PROSITE" id="PS50157">
    <property type="entry name" value="ZINC_FINGER_C2H2_2"/>
    <property type="match status" value="9"/>
</dbReference>
<feature type="binding site" evidence="8">
    <location>
        <position position="83"/>
    </location>
    <ligand>
        <name>Zn(2+)</name>
        <dbReference type="ChEBI" id="CHEBI:29105"/>
    </ligand>
</feature>
<protein>
    <submittedName>
        <fullName evidence="12">Zinc finger protein 235</fullName>
    </submittedName>
</protein>
<dbReference type="Proteomes" id="UP000504634">
    <property type="component" value="Unplaced"/>
</dbReference>
<reference evidence="12" key="1">
    <citation type="submission" date="2025-08" db="UniProtKB">
        <authorList>
            <consortium name="RefSeq"/>
        </authorList>
    </citation>
    <scope>IDENTIFICATION</scope>
    <source>
        <strain evidence="12">11010-0011.00</strain>
        <tissue evidence="12">Whole body</tissue>
    </source>
</reference>
<dbReference type="GO" id="GO:0005634">
    <property type="term" value="C:nucleus"/>
    <property type="evidence" value="ECO:0007669"/>
    <property type="project" value="UniProtKB-SubCell"/>
</dbReference>
<feature type="domain" description="C2H2-type" evidence="9">
    <location>
        <begin position="414"/>
        <end position="441"/>
    </location>
</feature>
<dbReference type="SUPFAM" id="SSF57716">
    <property type="entry name" value="Glucocorticoid receptor-like (DNA-binding domain)"/>
    <property type="match status" value="1"/>
</dbReference>
<evidence type="ECO:0000313" key="11">
    <source>
        <dbReference type="Proteomes" id="UP000504634"/>
    </source>
</evidence>
<evidence type="ECO:0000259" key="10">
    <source>
        <dbReference type="PROSITE" id="PS51915"/>
    </source>
</evidence>
<keyword evidence="4 7" id="KW-0863">Zinc-finger</keyword>
<dbReference type="FunFam" id="3.30.160.60:FF:000100">
    <property type="entry name" value="Zinc finger 45-like"/>
    <property type="match status" value="1"/>
</dbReference>
<feature type="domain" description="C2H2-type" evidence="9">
    <location>
        <begin position="442"/>
        <end position="469"/>
    </location>
</feature>
<organism evidence="11 12">
    <name type="scientific">Drosophila lebanonensis</name>
    <name type="common">Fruit fly</name>
    <name type="synonym">Scaptodrosophila lebanonensis</name>
    <dbReference type="NCBI Taxonomy" id="7225"/>
    <lineage>
        <taxon>Eukaryota</taxon>
        <taxon>Metazoa</taxon>
        <taxon>Ecdysozoa</taxon>
        <taxon>Arthropoda</taxon>
        <taxon>Hexapoda</taxon>
        <taxon>Insecta</taxon>
        <taxon>Pterygota</taxon>
        <taxon>Neoptera</taxon>
        <taxon>Endopterygota</taxon>
        <taxon>Diptera</taxon>
        <taxon>Brachycera</taxon>
        <taxon>Muscomorpha</taxon>
        <taxon>Ephydroidea</taxon>
        <taxon>Drosophilidae</taxon>
        <taxon>Scaptodrosophila</taxon>
    </lineage>
</organism>
<proteinExistence type="predicted"/>
<comment type="subcellular location">
    <subcellularLocation>
        <location evidence="1">Nucleus</location>
    </subcellularLocation>
</comment>
<keyword evidence="5 8" id="KW-0862">Zinc</keyword>
<evidence type="ECO:0000256" key="4">
    <source>
        <dbReference type="ARBA" id="ARBA00022771"/>
    </source>
</evidence>
<feature type="domain" description="C2H2-type" evidence="9">
    <location>
        <begin position="222"/>
        <end position="250"/>
    </location>
</feature>
<dbReference type="Gene3D" id="3.30.160.60">
    <property type="entry name" value="Classic Zinc Finger"/>
    <property type="match status" value="6"/>
</dbReference>
<dbReference type="InterPro" id="IPR036236">
    <property type="entry name" value="Znf_C2H2_sf"/>
</dbReference>
<dbReference type="OrthoDB" id="2687452at2759"/>
<dbReference type="SUPFAM" id="SSF57667">
    <property type="entry name" value="beta-beta-alpha zinc fingers"/>
    <property type="match status" value="4"/>
</dbReference>
<feature type="domain" description="C2H2-type" evidence="9">
    <location>
        <begin position="325"/>
        <end position="353"/>
    </location>
</feature>
<feature type="binding site" evidence="8">
    <location>
        <position position="29"/>
    </location>
    <ligand>
        <name>Zn(2+)</name>
        <dbReference type="ChEBI" id="CHEBI:29105"/>
    </ligand>
</feature>
<evidence type="ECO:0000256" key="8">
    <source>
        <dbReference type="PROSITE-ProRule" id="PRU01263"/>
    </source>
</evidence>
<dbReference type="RefSeq" id="XP_030385393.1">
    <property type="nucleotide sequence ID" value="XM_030529533.1"/>
</dbReference>
<feature type="binding site" evidence="8">
    <location>
        <position position="32"/>
    </location>
    <ligand>
        <name>Zn(2+)</name>
        <dbReference type="ChEBI" id="CHEBI:29105"/>
    </ligand>
</feature>
<dbReference type="GO" id="GO:0008270">
    <property type="term" value="F:zinc ion binding"/>
    <property type="evidence" value="ECO:0007669"/>
    <property type="project" value="UniProtKB-UniRule"/>
</dbReference>
<feature type="domain" description="C2H2-type" evidence="9">
    <location>
        <begin position="295"/>
        <end position="322"/>
    </location>
</feature>
<dbReference type="FunFam" id="3.30.160.60:FF:000446">
    <property type="entry name" value="Zinc finger protein"/>
    <property type="match status" value="2"/>
</dbReference>
<evidence type="ECO:0000256" key="5">
    <source>
        <dbReference type="ARBA" id="ARBA00022833"/>
    </source>
</evidence>
<feature type="domain" description="C2H2-type" evidence="9">
    <location>
        <begin position="194"/>
        <end position="221"/>
    </location>
</feature>
<dbReference type="InterPro" id="IPR012934">
    <property type="entry name" value="Znf_AD"/>
</dbReference>